<dbReference type="OrthoDB" id="893974at2"/>
<evidence type="ECO:0008006" key="4">
    <source>
        <dbReference type="Google" id="ProtNLM"/>
    </source>
</evidence>
<dbReference type="RefSeq" id="WP_123127650.1">
    <property type="nucleotide sequence ID" value="NZ_RJJD01000008.1"/>
</dbReference>
<name>A0A3M9MLE5_9BACT</name>
<accession>A0A3M9MLE5</accession>
<evidence type="ECO:0000313" key="3">
    <source>
        <dbReference type="Proteomes" id="UP000272117"/>
    </source>
</evidence>
<keyword evidence="1" id="KW-0812">Transmembrane</keyword>
<reference evidence="2 3" key="1">
    <citation type="submission" date="2018-11" db="EMBL/GenBank/DDBJ databases">
        <title>Rufibacter latericius sp. nov., isolated from water in Baiyang Lake.</title>
        <authorList>
            <person name="Yang Y."/>
        </authorList>
    </citation>
    <scope>NUCLEOTIDE SEQUENCE [LARGE SCALE GENOMIC DNA]</scope>
    <source>
        <strain evidence="2 3">R-22-1c-1</strain>
    </source>
</reference>
<keyword evidence="1" id="KW-1133">Transmembrane helix</keyword>
<feature type="transmembrane region" description="Helical" evidence="1">
    <location>
        <begin position="6"/>
        <end position="27"/>
    </location>
</feature>
<comment type="caution">
    <text evidence="2">The sequence shown here is derived from an EMBL/GenBank/DDBJ whole genome shotgun (WGS) entry which is preliminary data.</text>
</comment>
<organism evidence="2 3">
    <name type="scientific">Rufibacter latericius</name>
    <dbReference type="NCBI Taxonomy" id="2487040"/>
    <lineage>
        <taxon>Bacteria</taxon>
        <taxon>Pseudomonadati</taxon>
        <taxon>Bacteroidota</taxon>
        <taxon>Cytophagia</taxon>
        <taxon>Cytophagales</taxon>
        <taxon>Hymenobacteraceae</taxon>
        <taxon>Rufibacter</taxon>
    </lineage>
</organism>
<dbReference type="AlphaFoldDB" id="A0A3M9MLE5"/>
<dbReference type="Proteomes" id="UP000272117">
    <property type="component" value="Unassembled WGS sequence"/>
</dbReference>
<gene>
    <name evidence="2" type="ORF">EFB08_14450</name>
</gene>
<proteinExistence type="predicted"/>
<evidence type="ECO:0000256" key="1">
    <source>
        <dbReference type="SAM" id="Phobius"/>
    </source>
</evidence>
<keyword evidence="3" id="KW-1185">Reference proteome</keyword>
<keyword evidence="1" id="KW-0472">Membrane</keyword>
<sequence length="125" mass="14417">MKKNPLEWFVFGLSVLLILALLGYLGVKAFHYEHTPPDLQVKIFPEKGRPHQNIHRVELVNQGEQTAENVLLEITLLHKGKEIDKAEVRFPIAPKESIQEAWITFKKPRQADQKMSVHILGYNKP</sequence>
<evidence type="ECO:0000313" key="2">
    <source>
        <dbReference type="EMBL" id="RNI26027.1"/>
    </source>
</evidence>
<protein>
    <recommendedName>
        <fullName evidence="4">TIGR02588 family protein</fullName>
    </recommendedName>
</protein>
<dbReference type="EMBL" id="RJJD01000008">
    <property type="protein sequence ID" value="RNI26027.1"/>
    <property type="molecule type" value="Genomic_DNA"/>
</dbReference>